<feature type="region of interest" description="Disordered" evidence="3">
    <location>
        <begin position="322"/>
        <end position="350"/>
    </location>
</feature>
<evidence type="ECO:0000256" key="1">
    <source>
        <dbReference type="ARBA" id="ARBA00008421"/>
    </source>
</evidence>
<comment type="similarity">
    <text evidence="1">Belongs to the TEC1 family.</text>
</comment>
<keyword evidence="6" id="KW-1185">Reference proteome</keyword>
<feature type="region of interest" description="Disordered" evidence="3">
    <location>
        <begin position="175"/>
        <end position="197"/>
    </location>
</feature>
<evidence type="ECO:0000313" key="5">
    <source>
        <dbReference type="EMBL" id="KAH9833445.1"/>
    </source>
</evidence>
<evidence type="ECO:0000256" key="3">
    <source>
        <dbReference type="SAM" id="MobiDB-lite"/>
    </source>
</evidence>
<organism evidence="5 6">
    <name type="scientific">Rhodofomes roseus</name>
    <dbReference type="NCBI Taxonomy" id="34475"/>
    <lineage>
        <taxon>Eukaryota</taxon>
        <taxon>Fungi</taxon>
        <taxon>Dikarya</taxon>
        <taxon>Basidiomycota</taxon>
        <taxon>Agaricomycotina</taxon>
        <taxon>Agaricomycetes</taxon>
        <taxon>Polyporales</taxon>
        <taxon>Rhodofomes</taxon>
    </lineage>
</organism>
<feature type="region of interest" description="Disordered" evidence="3">
    <location>
        <begin position="362"/>
        <end position="435"/>
    </location>
</feature>
<dbReference type="PROSITE" id="PS51088">
    <property type="entry name" value="TEA_2"/>
    <property type="match status" value="1"/>
</dbReference>
<sequence length="523" mass="56440">MSSSSSRTFAQHVRVSSTDELSYDASSRGEINETIHTIVTGRKCWKTMKGKGEVVWPPFLELALVEGLEKYQPVESRTTRAFGRFPMRNKFISDYIFNKTGKRRTPKQVGSRLQQLRDTTEGKRILQQLSSRHIAMMQPKSEPVPDPSNPTDAAAPAGPPVSYLTIDILPDTPGSGYPSPALSPLAGPSTTGPQAPRPMRAIDPTVTFISRSALQAYASVRVVRDGRTVWLEKTALSFRDSNVLPARVYPAQMECQLLYSTEVVPGFWGQLCEYGDPTPFAIYQDIVRLNGTDAATAIAQPGTPPPEDVLLSIVYRFKMHSSSSPPLSPSTSSVDALSYSHESSPEIGSDYGELLPSLPMIYTPSSHSSQLHSHSPHHLSAHTPSPRHPQTHSLPPLHHLPHIPSPPASVHAHSPSQMSLHHSGSLPQIRAPTGSPATPGLIHRHEEGYASLPPSPLDLTFPAGVQHHPAHTTTLPSLASLQSVPPMGGGMCGGAGYAAGYGQATVYDGMAYTFDPSNTYAGL</sequence>
<proteinExistence type="inferred from homology"/>
<feature type="domain" description="TEA" evidence="4">
    <location>
        <begin position="49"/>
        <end position="123"/>
    </location>
</feature>
<dbReference type="SMART" id="SM00426">
    <property type="entry name" value="TEA"/>
    <property type="match status" value="1"/>
</dbReference>
<dbReference type="InterPro" id="IPR038096">
    <property type="entry name" value="TEA/ATTS_sf"/>
</dbReference>
<dbReference type="Gene3D" id="6.10.20.40">
    <property type="entry name" value="TEA/ATTS domain"/>
    <property type="match status" value="1"/>
</dbReference>
<feature type="compositionally biased region" description="Low complexity" evidence="3">
    <location>
        <begin position="363"/>
        <end position="373"/>
    </location>
</feature>
<protein>
    <recommendedName>
        <fullName evidence="4">TEA domain-containing protein</fullName>
    </recommendedName>
</protein>
<dbReference type="Pfam" id="PF01285">
    <property type="entry name" value="TEA"/>
    <property type="match status" value="1"/>
</dbReference>
<feature type="compositionally biased region" description="Low complexity" evidence="3">
    <location>
        <begin position="178"/>
        <end position="189"/>
    </location>
</feature>
<evidence type="ECO:0000256" key="2">
    <source>
        <dbReference type="PROSITE-ProRule" id="PRU00505"/>
    </source>
</evidence>
<feature type="compositionally biased region" description="Polar residues" evidence="3">
    <location>
        <begin position="417"/>
        <end position="426"/>
    </location>
</feature>
<feature type="compositionally biased region" description="Low complexity" evidence="3">
    <location>
        <begin position="322"/>
        <end position="333"/>
    </location>
</feature>
<name>A0ABQ8K8P9_9APHY</name>
<accession>A0ABQ8K8P9</accession>
<evidence type="ECO:0000313" key="6">
    <source>
        <dbReference type="Proteomes" id="UP000814176"/>
    </source>
</evidence>
<feature type="DNA-binding region" description="TEA" evidence="2">
    <location>
        <begin position="49"/>
        <end position="123"/>
    </location>
</feature>
<dbReference type="GeneID" id="72008503"/>
<dbReference type="EMBL" id="JADCUA010000018">
    <property type="protein sequence ID" value="KAH9833445.1"/>
    <property type="molecule type" value="Genomic_DNA"/>
</dbReference>
<dbReference type="InterPro" id="IPR000818">
    <property type="entry name" value="TEA/ATTS_dom"/>
</dbReference>
<gene>
    <name evidence="5" type="ORF">C8Q71DRAFT_860238</name>
</gene>
<dbReference type="Proteomes" id="UP000814176">
    <property type="component" value="Unassembled WGS sequence"/>
</dbReference>
<comment type="caution">
    <text evidence="5">The sequence shown here is derived from an EMBL/GenBank/DDBJ whole genome shotgun (WGS) entry which is preliminary data.</text>
</comment>
<evidence type="ECO:0000259" key="4">
    <source>
        <dbReference type="PROSITE" id="PS51088"/>
    </source>
</evidence>
<reference evidence="5 6" key="1">
    <citation type="journal article" date="2021" name="Environ. Microbiol.">
        <title>Gene family expansions and transcriptome signatures uncover fungal adaptations to wood decay.</title>
        <authorList>
            <person name="Hage H."/>
            <person name="Miyauchi S."/>
            <person name="Viragh M."/>
            <person name="Drula E."/>
            <person name="Min B."/>
            <person name="Chaduli D."/>
            <person name="Navarro D."/>
            <person name="Favel A."/>
            <person name="Norest M."/>
            <person name="Lesage-Meessen L."/>
            <person name="Balint B."/>
            <person name="Merenyi Z."/>
            <person name="de Eugenio L."/>
            <person name="Morin E."/>
            <person name="Martinez A.T."/>
            <person name="Baldrian P."/>
            <person name="Stursova M."/>
            <person name="Martinez M.J."/>
            <person name="Novotny C."/>
            <person name="Magnuson J.K."/>
            <person name="Spatafora J.W."/>
            <person name="Maurice S."/>
            <person name="Pangilinan J."/>
            <person name="Andreopoulos W."/>
            <person name="LaButti K."/>
            <person name="Hundley H."/>
            <person name="Na H."/>
            <person name="Kuo A."/>
            <person name="Barry K."/>
            <person name="Lipzen A."/>
            <person name="Henrissat B."/>
            <person name="Riley R."/>
            <person name="Ahrendt S."/>
            <person name="Nagy L.G."/>
            <person name="Grigoriev I.V."/>
            <person name="Martin F."/>
            <person name="Rosso M.N."/>
        </authorList>
    </citation>
    <scope>NUCLEOTIDE SEQUENCE [LARGE SCALE GENOMIC DNA]</scope>
    <source>
        <strain evidence="5 6">CIRM-BRFM 1785</strain>
    </source>
</reference>
<dbReference type="RefSeq" id="XP_047776185.1">
    <property type="nucleotide sequence ID" value="XM_047927771.1"/>
</dbReference>